<dbReference type="InterPro" id="IPR034187">
    <property type="entry name" value="Peptidases_S8_5"/>
</dbReference>
<sequence>MAWRSALLFATLVGAAVTTQRHVVPNRYIIEFEDGADTAAFYSKVDRGEVHQRKKFDYQLFKGASIDLSSHSEPDHALKDIKDIPGVKVWPVTKIPAPNDKVVWTGIPNDLEQTELLKRQEGDPQQDVFSTHVQTQIDLLRAKGLTGKGIKIAVVDSGIDYTHPALGGCFGADCLVSFGTDFYTPSDDPKDCLGHGTHVAGTIAAQQNAFNFTGAAPGVTLGAYKVFGCADGTDNDILIDAFNRAYEDGADIITASIGGPSGWSEEPWGVAVQRIVEKGVPCTLAAGNEGFSGMFYAATASSSKGVLSVGSVDNTVDTELLIESNYTVSGGDVAQFGWMEGVPNFWGGVSYPLQAAGFDITNEEDGCAPWPSSAPRLRGKVALIRRGTCTFVNKARLAAQAGAEYVMFYNNVPGIIPVDVSEVPAIKGVAMVTAEVGEAWIAALKSGEEVVMSMADPLDVERVLLTSGNNITGGSLSQYTSWGPTFELDVRPVIAAPGSMVLSTYPVEIGTYSVMSGTSMATPLVAGVLALLAEARGTLDPGLLERLLANTAKPVLFNSGEGSSNLYAPVPQQGNGIIRAYDAAFTKTVLDKSTISFNDTENRLKSTTFTIFNQGDEDITYDIFNLPAATAFTKGSADAIYPSEFPNDLSEVYAELAFDPQQVTVPAGGEAEITVTPSPPDSLDEARLPVWSGWIALNGSDDSTLHLAYQGVSGSMRAQRVLADGYLIIVPPGVPVDFSFVFEHAPENINFVLPPKGLANQTMIPLSLPGPAIDLSMGTTTVNVEIITPDGKSLGPHPESPLKFRPRQISPLAWDGELADGGFAPEGSYKFRIRALKIFGDEENEEDWEEAETVAFGIEYLVLGNDGTLRLPSAGP</sequence>
<dbReference type="Gene3D" id="3.50.30.30">
    <property type="match status" value="1"/>
</dbReference>
<feature type="active site" description="Charge relay system" evidence="8 9">
    <location>
        <position position="195"/>
    </location>
</feature>
<keyword evidence="6 9" id="KW-0378">Hydrolase</keyword>
<dbReference type="GO" id="GO:0004252">
    <property type="term" value="F:serine-type endopeptidase activity"/>
    <property type="evidence" value="ECO:0007669"/>
    <property type="project" value="UniProtKB-UniRule"/>
</dbReference>
<evidence type="ECO:0000256" key="3">
    <source>
        <dbReference type="ARBA" id="ARBA00022525"/>
    </source>
</evidence>
<dbReference type="CDD" id="cd07489">
    <property type="entry name" value="Peptidases_S8_5"/>
    <property type="match status" value="1"/>
</dbReference>
<feature type="domain" description="C5a peptidase/Subtilisin-like protease SBT2-like Fn3-like" evidence="14">
    <location>
        <begin position="595"/>
        <end position="708"/>
    </location>
</feature>
<dbReference type="InterPro" id="IPR046450">
    <property type="entry name" value="PA_dom_sf"/>
</dbReference>
<dbReference type="InterPro" id="IPR003137">
    <property type="entry name" value="PA_domain"/>
</dbReference>
<dbReference type="InterPro" id="IPR022398">
    <property type="entry name" value="Peptidase_S8_His-AS"/>
</dbReference>
<proteinExistence type="inferred from homology"/>
<dbReference type="Pfam" id="PF00082">
    <property type="entry name" value="Peptidase_S8"/>
    <property type="match status" value="1"/>
</dbReference>
<keyword evidence="2" id="KW-0134">Cell wall</keyword>
<dbReference type="InterPro" id="IPR000209">
    <property type="entry name" value="Peptidase_S8/S53_dom"/>
</dbReference>
<evidence type="ECO:0000256" key="8">
    <source>
        <dbReference type="PIRSR" id="PIRSR615500-1"/>
    </source>
</evidence>
<evidence type="ECO:0000256" key="9">
    <source>
        <dbReference type="PROSITE-ProRule" id="PRU01240"/>
    </source>
</evidence>
<dbReference type="CDD" id="cd02124">
    <property type="entry name" value="PA_PoS1_like"/>
    <property type="match status" value="1"/>
</dbReference>
<feature type="active site" description="Charge relay system" evidence="8 9">
    <location>
        <position position="519"/>
    </location>
</feature>
<evidence type="ECO:0000256" key="10">
    <source>
        <dbReference type="RuleBase" id="RU003355"/>
    </source>
</evidence>
<dbReference type="InterPro" id="IPR023827">
    <property type="entry name" value="Peptidase_S8_Asp-AS"/>
</dbReference>
<feature type="active site" description="Charge relay system" evidence="8 9">
    <location>
        <position position="156"/>
    </location>
</feature>
<dbReference type="InterPro" id="IPR036852">
    <property type="entry name" value="Peptidase_S8/S53_dom_sf"/>
</dbReference>
<name>A0AAE8MWA7_9PEZI</name>
<gene>
    <name evidence="15" type="ORF">DNG_03341</name>
</gene>
<dbReference type="PROSITE" id="PS00137">
    <property type="entry name" value="SUBTILASE_HIS"/>
    <property type="match status" value="1"/>
</dbReference>
<evidence type="ECO:0000256" key="7">
    <source>
        <dbReference type="ARBA" id="ARBA00022825"/>
    </source>
</evidence>
<evidence type="ECO:0000256" key="11">
    <source>
        <dbReference type="SAM" id="SignalP"/>
    </source>
</evidence>
<dbReference type="PROSITE" id="PS51892">
    <property type="entry name" value="SUBTILASE"/>
    <property type="match status" value="1"/>
</dbReference>
<dbReference type="InterPro" id="IPR010435">
    <property type="entry name" value="C5a/SBT2-like_Fn3"/>
</dbReference>
<dbReference type="InterPro" id="IPR015500">
    <property type="entry name" value="Peptidase_S8_subtilisin-rel"/>
</dbReference>
<keyword evidence="16" id="KW-1185">Reference proteome</keyword>
<keyword evidence="3" id="KW-0964">Secreted</keyword>
<dbReference type="PANTHER" id="PTHR43806">
    <property type="entry name" value="PEPTIDASE S8"/>
    <property type="match status" value="1"/>
</dbReference>
<keyword evidence="5 11" id="KW-0732">Signal</keyword>
<dbReference type="GO" id="GO:0006508">
    <property type="term" value="P:proteolysis"/>
    <property type="evidence" value="ECO:0007669"/>
    <property type="project" value="UniProtKB-KW"/>
</dbReference>
<dbReference type="GO" id="GO:0016020">
    <property type="term" value="C:membrane"/>
    <property type="evidence" value="ECO:0007669"/>
    <property type="project" value="InterPro"/>
</dbReference>
<evidence type="ECO:0000259" key="13">
    <source>
        <dbReference type="Pfam" id="PF02225"/>
    </source>
</evidence>
<feature type="domain" description="PA" evidence="13">
    <location>
        <begin position="350"/>
        <end position="419"/>
    </location>
</feature>
<feature type="signal peptide" evidence="11">
    <location>
        <begin position="1"/>
        <end position="18"/>
    </location>
</feature>
<dbReference type="InterPro" id="IPR023828">
    <property type="entry name" value="Peptidase_S8_Ser-AS"/>
</dbReference>
<evidence type="ECO:0000256" key="2">
    <source>
        <dbReference type="ARBA" id="ARBA00022512"/>
    </source>
</evidence>
<protein>
    <submittedName>
        <fullName evidence="15">Related to subtilisin-like serine protease</fullName>
    </submittedName>
</protein>
<reference evidence="15" key="1">
    <citation type="submission" date="2018-03" db="EMBL/GenBank/DDBJ databases">
        <authorList>
            <person name="Guldener U."/>
        </authorList>
    </citation>
    <scope>NUCLEOTIDE SEQUENCE</scope>
</reference>
<evidence type="ECO:0000259" key="14">
    <source>
        <dbReference type="Pfam" id="PF06280"/>
    </source>
</evidence>
<accession>A0AAE8MWA7</accession>
<dbReference type="Proteomes" id="UP001187682">
    <property type="component" value="Unassembled WGS sequence"/>
</dbReference>
<dbReference type="PRINTS" id="PR00723">
    <property type="entry name" value="SUBTILISIN"/>
</dbReference>
<dbReference type="Pfam" id="PF06280">
    <property type="entry name" value="fn3_5"/>
    <property type="match status" value="1"/>
</dbReference>
<comment type="caution">
    <text evidence="15">The sequence shown here is derived from an EMBL/GenBank/DDBJ whole genome shotgun (WGS) entry which is preliminary data.</text>
</comment>
<dbReference type="PROSITE" id="PS00136">
    <property type="entry name" value="SUBTILASE_ASP"/>
    <property type="match status" value="1"/>
</dbReference>
<evidence type="ECO:0000313" key="15">
    <source>
        <dbReference type="EMBL" id="SPO00592.1"/>
    </source>
</evidence>
<dbReference type="EMBL" id="ONZQ02000004">
    <property type="protein sequence ID" value="SPO00592.1"/>
    <property type="molecule type" value="Genomic_DNA"/>
</dbReference>
<dbReference type="PROSITE" id="PS00138">
    <property type="entry name" value="SUBTILASE_SER"/>
    <property type="match status" value="1"/>
</dbReference>
<dbReference type="Pfam" id="PF02225">
    <property type="entry name" value="PA"/>
    <property type="match status" value="1"/>
</dbReference>
<comment type="similarity">
    <text evidence="1 9 10">Belongs to the peptidase S8 family.</text>
</comment>
<dbReference type="SUPFAM" id="SSF52743">
    <property type="entry name" value="Subtilisin-like"/>
    <property type="match status" value="1"/>
</dbReference>
<evidence type="ECO:0000313" key="16">
    <source>
        <dbReference type="Proteomes" id="UP001187682"/>
    </source>
</evidence>
<keyword evidence="7 9" id="KW-0720">Serine protease</keyword>
<evidence type="ECO:0000256" key="4">
    <source>
        <dbReference type="ARBA" id="ARBA00022670"/>
    </source>
</evidence>
<dbReference type="AlphaFoldDB" id="A0AAE8MWA7"/>
<feature type="chain" id="PRO_5042172397" evidence="11">
    <location>
        <begin position="19"/>
        <end position="876"/>
    </location>
</feature>
<dbReference type="PANTHER" id="PTHR43806:SF66">
    <property type="entry name" value="SERIN ENDOPEPTIDASE"/>
    <property type="match status" value="1"/>
</dbReference>
<evidence type="ECO:0000256" key="1">
    <source>
        <dbReference type="ARBA" id="ARBA00011073"/>
    </source>
</evidence>
<dbReference type="InterPro" id="IPR050131">
    <property type="entry name" value="Peptidase_S8_subtilisin-like"/>
</dbReference>
<dbReference type="Gene3D" id="3.40.50.200">
    <property type="entry name" value="Peptidase S8/S53 domain"/>
    <property type="match status" value="1"/>
</dbReference>
<evidence type="ECO:0000259" key="12">
    <source>
        <dbReference type="Pfam" id="PF00082"/>
    </source>
</evidence>
<dbReference type="SUPFAM" id="SSF52025">
    <property type="entry name" value="PA domain"/>
    <property type="match status" value="1"/>
</dbReference>
<keyword evidence="4 9" id="KW-0645">Protease</keyword>
<feature type="domain" description="Peptidase S8/S53" evidence="12">
    <location>
        <begin position="147"/>
        <end position="555"/>
    </location>
</feature>
<evidence type="ECO:0000256" key="6">
    <source>
        <dbReference type="ARBA" id="ARBA00022801"/>
    </source>
</evidence>
<evidence type="ECO:0000256" key="5">
    <source>
        <dbReference type="ARBA" id="ARBA00022729"/>
    </source>
</evidence>
<organism evidence="15 16">
    <name type="scientific">Cephalotrichum gorgonifer</name>
    <dbReference type="NCBI Taxonomy" id="2041049"/>
    <lineage>
        <taxon>Eukaryota</taxon>
        <taxon>Fungi</taxon>
        <taxon>Dikarya</taxon>
        <taxon>Ascomycota</taxon>
        <taxon>Pezizomycotina</taxon>
        <taxon>Sordariomycetes</taxon>
        <taxon>Hypocreomycetidae</taxon>
        <taxon>Microascales</taxon>
        <taxon>Microascaceae</taxon>
        <taxon>Cephalotrichum</taxon>
    </lineage>
</organism>